<dbReference type="PANTHER" id="PTHR32322:SF2">
    <property type="entry name" value="EAMA DOMAIN-CONTAINING PROTEIN"/>
    <property type="match status" value="1"/>
</dbReference>
<protein>
    <submittedName>
        <fullName evidence="8">Membrane protein</fullName>
    </submittedName>
</protein>
<dbReference type="EMBL" id="AP023366">
    <property type="protein sequence ID" value="BCJ86592.1"/>
    <property type="molecule type" value="Genomic_DNA"/>
</dbReference>
<proteinExistence type="inferred from homology"/>
<feature type="transmembrane region" description="Helical" evidence="6">
    <location>
        <begin position="34"/>
        <end position="55"/>
    </location>
</feature>
<name>A0A7I8DB66_9BACL</name>
<dbReference type="InterPro" id="IPR000620">
    <property type="entry name" value="EamA_dom"/>
</dbReference>
<gene>
    <name evidence="8" type="ORF">skT53_15770</name>
</gene>
<dbReference type="RefSeq" id="WP_200760582.1">
    <property type="nucleotide sequence ID" value="NZ_AP023366.1"/>
</dbReference>
<comment type="similarity">
    <text evidence="2">Belongs to the EamA transporter family.</text>
</comment>
<feature type="transmembrane region" description="Helical" evidence="6">
    <location>
        <begin position="6"/>
        <end position="22"/>
    </location>
</feature>
<evidence type="ECO:0000256" key="5">
    <source>
        <dbReference type="ARBA" id="ARBA00023136"/>
    </source>
</evidence>
<evidence type="ECO:0000313" key="8">
    <source>
        <dbReference type="EMBL" id="BCJ86592.1"/>
    </source>
</evidence>
<dbReference type="PANTHER" id="PTHR32322">
    <property type="entry name" value="INNER MEMBRANE TRANSPORTER"/>
    <property type="match status" value="1"/>
</dbReference>
<dbReference type="AlphaFoldDB" id="A0A7I8DB66"/>
<organism evidence="8 9">
    <name type="scientific">Effusibacillus dendaii</name>
    <dbReference type="NCBI Taxonomy" id="2743772"/>
    <lineage>
        <taxon>Bacteria</taxon>
        <taxon>Bacillati</taxon>
        <taxon>Bacillota</taxon>
        <taxon>Bacilli</taxon>
        <taxon>Bacillales</taxon>
        <taxon>Alicyclobacillaceae</taxon>
        <taxon>Effusibacillus</taxon>
    </lineage>
</organism>
<dbReference type="GO" id="GO:0016020">
    <property type="term" value="C:membrane"/>
    <property type="evidence" value="ECO:0007669"/>
    <property type="project" value="UniProtKB-SubCell"/>
</dbReference>
<evidence type="ECO:0000256" key="6">
    <source>
        <dbReference type="SAM" id="Phobius"/>
    </source>
</evidence>
<evidence type="ECO:0000256" key="1">
    <source>
        <dbReference type="ARBA" id="ARBA00004127"/>
    </source>
</evidence>
<evidence type="ECO:0000259" key="7">
    <source>
        <dbReference type="Pfam" id="PF00892"/>
    </source>
</evidence>
<keyword evidence="5 6" id="KW-0472">Membrane</keyword>
<dbReference type="Pfam" id="PF00892">
    <property type="entry name" value="EamA"/>
    <property type="match status" value="1"/>
</dbReference>
<feature type="transmembrane region" description="Helical" evidence="6">
    <location>
        <begin position="98"/>
        <end position="118"/>
    </location>
</feature>
<dbReference type="Gene3D" id="1.10.3730.20">
    <property type="match status" value="1"/>
</dbReference>
<feature type="transmembrane region" description="Helical" evidence="6">
    <location>
        <begin position="124"/>
        <end position="140"/>
    </location>
</feature>
<keyword evidence="4 6" id="KW-1133">Transmembrane helix</keyword>
<sequence length="141" mass="15452">MTETSYLFAVLAALSWGIAPLFEKWGVLHTSPYFTLLIQSFVVSFILLSLGIQTGEIQQIAAMSQKSWFLLGIAGLLSGLLAQFFYYKALQTGEISRIIPLISSLQIVIATVSASFVWGETINGMKVVGTVFIVLGIFLLR</sequence>
<evidence type="ECO:0000256" key="2">
    <source>
        <dbReference type="ARBA" id="ARBA00007362"/>
    </source>
</evidence>
<dbReference type="InterPro" id="IPR050638">
    <property type="entry name" value="AA-Vitamin_Transporters"/>
</dbReference>
<keyword evidence="9" id="KW-1185">Reference proteome</keyword>
<dbReference type="InterPro" id="IPR037185">
    <property type="entry name" value="EmrE-like"/>
</dbReference>
<evidence type="ECO:0000256" key="4">
    <source>
        <dbReference type="ARBA" id="ARBA00022989"/>
    </source>
</evidence>
<dbReference type="SUPFAM" id="SSF103481">
    <property type="entry name" value="Multidrug resistance efflux transporter EmrE"/>
    <property type="match status" value="1"/>
</dbReference>
<comment type="subcellular location">
    <subcellularLocation>
        <location evidence="1">Endomembrane system</location>
        <topology evidence="1">Multi-pass membrane protein</topology>
    </subcellularLocation>
</comment>
<feature type="transmembrane region" description="Helical" evidence="6">
    <location>
        <begin position="67"/>
        <end position="86"/>
    </location>
</feature>
<evidence type="ECO:0000313" key="9">
    <source>
        <dbReference type="Proteomes" id="UP000593802"/>
    </source>
</evidence>
<reference evidence="8 9" key="1">
    <citation type="submission" date="2020-08" db="EMBL/GenBank/DDBJ databases">
        <title>Complete Genome Sequence of Effusibacillus dendaii Strain skT53, Isolated from Farmland soil.</title>
        <authorList>
            <person name="Konishi T."/>
            <person name="Kawasaki H."/>
        </authorList>
    </citation>
    <scope>NUCLEOTIDE SEQUENCE [LARGE SCALE GENOMIC DNA]</scope>
    <source>
        <strain evidence="9">skT53</strain>
    </source>
</reference>
<feature type="domain" description="EamA" evidence="7">
    <location>
        <begin position="5"/>
        <end position="140"/>
    </location>
</feature>
<dbReference type="Proteomes" id="UP000593802">
    <property type="component" value="Chromosome"/>
</dbReference>
<evidence type="ECO:0000256" key="3">
    <source>
        <dbReference type="ARBA" id="ARBA00022692"/>
    </source>
</evidence>
<dbReference type="KEGG" id="eff:skT53_15770"/>
<accession>A0A7I8DB66</accession>
<keyword evidence="3 6" id="KW-0812">Transmembrane</keyword>